<dbReference type="PANTHER" id="PTHR10204">
    <property type="entry name" value="NAD P H OXIDOREDUCTASE-RELATED"/>
    <property type="match status" value="1"/>
</dbReference>
<evidence type="ECO:0000313" key="28">
    <source>
        <dbReference type="Proteomes" id="UP000694570"/>
    </source>
</evidence>
<organism evidence="27 28">
    <name type="scientific">Sus scrofa</name>
    <name type="common">Pig</name>
    <dbReference type="NCBI Taxonomy" id="9823"/>
    <lineage>
        <taxon>Eukaryota</taxon>
        <taxon>Metazoa</taxon>
        <taxon>Chordata</taxon>
        <taxon>Craniata</taxon>
        <taxon>Vertebrata</taxon>
        <taxon>Euteleostomi</taxon>
        <taxon>Mammalia</taxon>
        <taxon>Eutheria</taxon>
        <taxon>Laurasiatheria</taxon>
        <taxon>Artiodactyla</taxon>
        <taxon>Suina</taxon>
        <taxon>Suidae</taxon>
        <taxon>Sus</taxon>
    </lineage>
</organism>
<comment type="subcellular location">
    <subcellularLocation>
        <location evidence="2">Cytoplasm</location>
        <location evidence="2">Cytosol</location>
    </subcellularLocation>
</comment>
<keyword evidence="5" id="KW-0963">Cytoplasm</keyword>
<evidence type="ECO:0000256" key="10">
    <source>
        <dbReference type="ARBA" id="ARBA00022843"/>
    </source>
</evidence>
<dbReference type="Gene3D" id="3.40.50.360">
    <property type="match status" value="2"/>
</dbReference>
<evidence type="ECO:0000256" key="11">
    <source>
        <dbReference type="ARBA" id="ARBA00022857"/>
    </source>
</evidence>
<evidence type="ECO:0000256" key="20">
    <source>
        <dbReference type="ARBA" id="ARBA00042416"/>
    </source>
</evidence>
<evidence type="ECO:0000256" key="6">
    <source>
        <dbReference type="ARBA" id="ARBA00022499"/>
    </source>
</evidence>
<evidence type="ECO:0000256" key="8">
    <source>
        <dbReference type="ARBA" id="ARBA00022630"/>
    </source>
</evidence>
<evidence type="ECO:0000256" key="14">
    <source>
        <dbReference type="ARBA" id="ARBA00040776"/>
    </source>
</evidence>
<evidence type="ECO:0000256" key="22">
    <source>
        <dbReference type="ARBA" id="ARBA00048181"/>
    </source>
</evidence>
<feature type="domain" description="Flavodoxin-like fold" evidence="26">
    <location>
        <begin position="5"/>
        <end position="101"/>
    </location>
</feature>
<evidence type="ECO:0000313" key="27">
    <source>
        <dbReference type="Ensembl" id="ENSSSCP00030040794.1"/>
    </source>
</evidence>
<evidence type="ECO:0000256" key="24">
    <source>
        <dbReference type="ARBA" id="ARBA00049236"/>
    </source>
</evidence>
<evidence type="ECO:0000256" key="5">
    <source>
        <dbReference type="ARBA" id="ARBA00022490"/>
    </source>
</evidence>
<evidence type="ECO:0000256" key="2">
    <source>
        <dbReference type="ARBA" id="ARBA00004514"/>
    </source>
</evidence>
<sequence length="202" mass="22774">MAVRKALIILAHSEKTSFNYAMKEAAVEALKGRGWEVAVSDLYAMNFNPVISRKDITGKLKDPGNFQYPAETALAYKEGRLSPDIVAEQKKVEAADLVIFQSGTLHFCGFQVLEPQLTYSIGHTPEDARIQILEEWKKRLENIWDETPLYFAPSSLFDLNFQAGFLMKKQVQDEQKSNKFGLSVGHHLGKSIPTDNQVKARK</sequence>
<dbReference type="GO" id="GO:0005829">
    <property type="term" value="C:cytosol"/>
    <property type="evidence" value="ECO:0007669"/>
    <property type="project" value="UniProtKB-SubCell"/>
</dbReference>
<evidence type="ECO:0000256" key="16">
    <source>
        <dbReference type="ARBA" id="ARBA00042248"/>
    </source>
</evidence>
<evidence type="ECO:0000256" key="18">
    <source>
        <dbReference type="ARBA" id="ARBA00042298"/>
    </source>
</evidence>
<keyword evidence="13" id="KW-0520">NAD</keyword>
<evidence type="ECO:0000256" key="15">
    <source>
        <dbReference type="ARBA" id="ARBA00041787"/>
    </source>
</evidence>
<keyword evidence="10" id="KW-0832">Ubl conjugation</keyword>
<proteinExistence type="inferred from homology"/>
<comment type="cofactor">
    <cofactor evidence="1">
        <name>FAD</name>
        <dbReference type="ChEBI" id="CHEBI:57692"/>
    </cofactor>
</comment>
<comment type="catalytic activity">
    <reaction evidence="24">
        <text>ubiquinone-10 + NADH + H(+) = ubiquinol-10 + NAD(+)</text>
        <dbReference type="Rhea" id="RHEA:61984"/>
        <dbReference type="ChEBI" id="CHEBI:15378"/>
        <dbReference type="ChEBI" id="CHEBI:46245"/>
        <dbReference type="ChEBI" id="CHEBI:57540"/>
        <dbReference type="ChEBI" id="CHEBI:57945"/>
        <dbReference type="ChEBI" id="CHEBI:64183"/>
    </reaction>
    <physiologicalReaction direction="left-to-right" evidence="24">
        <dbReference type="Rhea" id="RHEA:61985"/>
    </physiologicalReaction>
</comment>
<accession>A0A8D1CFD0</accession>
<keyword evidence="9" id="KW-0274">FAD</keyword>
<dbReference type="FunFam" id="3.40.50.360:FF:000054">
    <property type="entry name" value="NAD(P)H dehydrogenase, quinone 1"/>
    <property type="match status" value="1"/>
</dbReference>
<evidence type="ECO:0000256" key="21">
    <source>
        <dbReference type="ARBA" id="ARBA00046551"/>
    </source>
</evidence>
<keyword evidence="6" id="KW-1017">Isopeptide bond</keyword>
<comment type="similarity">
    <text evidence="3">Belongs to the NAD(P)H dehydrogenase (quinone) family.</text>
</comment>
<keyword evidence="11" id="KW-0521">NADP</keyword>
<dbReference type="Ensembl" id="ENSSSCT00030088294.1">
    <property type="protein sequence ID" value="ENSSSCP00030040794.1"/>
    <property type="gene ID" value="ENSSSCG00030063090.1"/>
</dbReference>
<evidence type="ECO:0000256" key="13">
    <source>
        <dbReference type="ARBA" id="ARBA00023027"/>
    </source>
</evidence>
<dbReference type="Proteomes" id="UP000694570">
    <property type="component" value="Unplaced"/>
</dbReference>
<comment type="catalytic activity">
    <reaction evidence="23">
        <text>menadione + NADH + H(+) = menadiol + NAD(+)</text>
        <dbReference type="Rhea" id="RHEA:69695"/>
        <dbReference type="ChEBI" id="CHEBI:6746"/>
        <dbReference type="ChEBI" id="CHEBI:15378"/>
        <dbReference type="ChEBI" id="CHEBI:28869"/>
        <dbReference type="ChEBI" id="CHEBI:57540"/>
        <dbReference type="ChEBI" id="CHEBI:57945"/>
    </reaction>
    <physiologicalReaction direction="left-to-right" evidence="23">
        <dbReference type="Rhea" id="RHEA:69696"/>
    </physiologicalReaction>
</comment>
<dbReference type="EC" id="1.6.5.2" evidence="4"/>
<dbReference type="InterPro" id="IPR051545">
    <property type="entry name" value="NAD(P)H_dehydrogenase_qn"/>
</dbReference>
<evidence type="ECO:0000256" key="4">
    <source>
        <dbReference type="ARBA" id="ARBA00012648"/>
    </source>
</evidence>
<dbReference type="PANTHER" id="PTHR10204:SF1">
    <property type="entry name" value="NAD(P)H DEHYDROGENASE [QUINONE] 1"/>
    <property type="match status" value="1"/>
</dbReference>
<comment type="subunit">
    <text evidence="21">Homodimer. Interacts with PDLIM4 isoform 2; this interaction stabilizes PDLIM4 isoform 2 in response to oxidative stress and protects it from ubiquitin-independent degradation by the core 20S proteasome. Interacts with TP73 (via SAM domain); this interaction is NADH-dependent, stabilizes TP73 in response to oxidative stress and protects it from ubiquitin-independent degradation by the 20S proteasome. Interacts with TP53; this interaction is NADH-dependent, stabilizes TP53 in response to oxidative stress and protects it from ubiquitin-independent degradation by the 20S proteasome.</text>
</comment>
<evidence type="ECO:0000256" key="23">
    <source>
        <dbReference type="ARBA" id="ARBA00048412"/>
    </source>
</evidence>
<comment type="catalytic activity">
    <reaction evidence="22">
        <text>a quinone + NADH + H(+) = a quinol + NAD(+)</text>
        <dbReference type="Rhea" id="RHEA:46160"/>
        <dbReference type="ChEBI" id="CHEBI:15378"/>
        <dbReference type="ChEBI" id="CHEBI:24646"/>
        <dbReference type="ChEBI" id="CHEBI:57540"/>
        <dbReference type="ChEBI" id="CHEBI:57945"/>
        <dbReference type="ChEBI" id="CHEBI:132124"/>
        <dbReference type="EC" id="1.6.5.2"/>
    </reaction>
    <physiologicalReaction direction="left-to-right" evidence="22">
        <dbReference type="Rhea" id="RHEA:46161"/>
    </physiologicalReaction>
</comment>
<evidence type="ECO:0000256" key="7">
    <source>
        <dbReference type="ARBA" id="ARBA00022553"/>
    </source>
</evidence>
<name>A0A8D1CFD0_PIG</name>
<evidence type="ECO:0000256" key="9">
    <source>
        <dbReference type="ARBA" id="ARBA00022827"/>
    </source>
</evidence>
<dbReference type="AlphaFoldDB" id="A0A8D1CFD0"/>
<protein>
    <recommendedName>
        <fullName evidence="14">NAD(P)H dehydrogenase [quinone] 1</fullName>
        <ecNumber evidence="4">1.6.5.2</ecNumber>
    </recommendedName>
    <alternativeName>
        <fullName evidence="18">Azoreductase</fullName>
    </alternativeName>
    <alternativeName>
        <fullName evidence="20">DT-diaphorase</fullName>
    </alternativeName>
    <alternativeName>
        <fullName evidence="16">Menadione reductase</fullName>
    </alternativeName>
    <alternativeName>
        <fullName evidence="17">NAD(P)H:quinone oxidoreductase 1</fullName>
    </alternativeName>
    <alternativeName>
        <fullName evidence="15">Phylloquinone reductase</fullName>
    </alternativeName>
    <alternativeName>
        <fullName evidence="19">Quinone reductase 1</fullName>
    </alternativeName>
</protein>
<evidence type="ECO:0000256" key="17">
    <source>
        <dbReference type="ARBA" id="ARBA00042288"/>
    </source>
</evidence>
<keyword evidence="8" id="KW-0285">Flavoprotein</keyword>
<dbReference type="Pfam" id="PF02525">
    <property type="entry name" value="Flavodoxin_2"/>
    <property type="match status" value="1"/>
</dbReference>
<evidence type="ECO:0000256" key="12">
    <source>
        <dbReference type="ARBA" id="ARBA00023002"/>
    </source>
</evidence>
<keyword evidence="12" id="KW-0560">Oxidoreductase</keyword>
<comment type="catalytic activity">
    <reaction evidence="25">
        <text>a quinone + NADPH + H(+) = a quinol + NADP(+)</text>
        <dbReference type="Rhea" id="RHEA:46164"/>
        <dbReference type="ChEBI" id="CHEBI:15378"/>
        <dbReference type="ChEBI" id="CHEBI:24646"/>
        <dbReference type="ChEBI" id="CHEBI:57783"/>
        <dbReference type="ChEBI" id="CHEBI:58349"/>
        <dbReference type="ChEBI" id="CHEBI:132124"/>
        <dbReference type="EC" id="1.6.5.2"/>
    </reaction>
    <physiologicalReaction direction="left-to-right" evidence="25">
        <dbReference type="Rhea" id="RHEA:46165"/>
    </physiologicalReaction>
</comment>
<evidence type="ECO:0000259" key="26">
    <source>
        <dbReference type="Pfam" id="PF02525"/>
    </source>
</evidence>
<dbReference type="InterPro" id="IPR003680">
    <property type="entry name" value="Flavodoxin_fold"/>
</dbReference>
<reference evidence="27" key="1">
    <citation type="submission" date="2025-08" db="UniProtKB">
        <authorList>
            <consortium name="Ensembl"/>
        </authorList>
    </citation>
    <scope>IDENTIFICATION</scope>
</reference>
<evidence type="ECO:0000256" key="25">
    <source>
        <dbReference type="ARBA" id="ARBA00049392"/>
    </source>
</evidence>
<dbReference type="GO" id="GO:0003955">
    <property type="term" value="F:NAD(P)H dehydrogenase (quinone) activity"/>
    <property type="evidence" value="ECO:0007669"/>
    <property type="project" value="UniProtKB-EC"/>
</dbReference>
<keyword evidence="7" id="KW-0597">Phosphoprotein</keyword>
<evidence type="ECO:0000256" key="1">
    <source>
        <dbReference type="ARBA" id="ARBA00001974"/>
    </source>
</evidence>
<dbReference type="SUPFAM" id="SSF52218">
    <property type="entry name" value="Flavoproteins"/>
    <property type="match status" value="1"/>
</dbReference>
<evidence type="ECO:0000256" key="19">
    <source>
        <dbReference type="ARBA" id="ARBA00042364"/>
    </source>
</evidence>
<dbReference type="InterPro" id="IPR029039">
    <property type="entry name" value="Flavoprotein-like_sf"/>
</dbReference>
<evidence type="ECO:0000256" key="3">
    <source>
        <dbReference type="ARBA" id="ARBA00006252"/>
    </source>
</evidence>